<keyword evidence="1" id="KW-0812">Transmembrane</keyword>
<accession>A0A1G8EYM7</accession>
<dbReference type="EMBL" id="FNCY01000008">
    <property type="protein sequence ID" value="SDH74985.1"/>
    <property type="molecule type" value="Genomic_DNA"/>
</dbReference>
<evidence type="ECO:0000313" key="3">
    <source>
        <dbReference type="Proteomes" id="UP000198607"/>
    </source>
</evidence>
<keyword evidence="1" id="KW-0472">Membrane</keyword>
<name>A0A1G8EYM7_9RHOO</name>
<reference evidence="2 3" key="1">
    <citation type="submission" date="2016-10" db="EMBL/GenBank/DDBJ databases">
        <authorList>
            <person name="de Groot N.N."/>
        </authorList>
    </citation>
    <scope>NUCLEOTIDE SEQUENCE [LARGE SCALE GENOMIC DNA]</scope>
    <source>
        <strain evidence="2 3">DSM 5885</strain>
    </source>
</reference>
<protein>
    <submittedName>
        <fullName evidence="2">Uncharacterized protein</fullName>
    </submittedName>
</protein>
<evidence type="ECO:0000256" key="1">
    <source>
        <dbReference type="SAM" id="Phobius"/>
    </source>
</evidence>
<proteinExistence type="predicted"/>
<sequence length="82" mass="8946">MRPGCDSPARDARPPDAAAPRRTYAREIALVLLVKLVLIVAIKLIFFGTPVSQRELADRLDGVFQASDASKPISDSSRTDHD</sequence>
<dbReference type="NCBIfam" id="NF045611">
    <property type="entry name" value="small_CydP"/>
    <property type="match status" value="1"/>
</dbReference>
<dbReference type="InterPro" id="IPR054636">
    <property type="entry name" value="CydP"/>
</dbReference>
<dbReference type="Proteomes" id="UP000198607">
    <property type="component" value="Unassembled WGS sequence"/>
</dbReference>
<dbReference type="AlphaFoldDB" id="A0A1G8EYM7"/>
<keyword evidence="1" id="KW-1133">Transmembrane helix</keyword>
<evidence type="ECO:0000313" key="2">
    <source>
        <dbReference type="EMBL" id="SDH74985.1"/>
    </source>
</evidence>
<dbReference type="STRING" id="83767.SAMN05660652_02233"/>
<gene>
    <name evidence="2" type="ORF">SAMN05660652_02233</name>
</gene>
<dbReference type="RefSeq" id="WP_091937600.1">
    <property type="nucleotide sequence ID" value="NZ_FNCY01000008.1"/>
</dbReference>
<organism evidence="2 3">
    <name type="scientific">Propionivibrio dicarboxylicus</name>
    <dbReference type="NCBI Taxonomy" id="83767"/>
    <lineage>
        <taxon>Bacteria</taxon>
        <taxon>Pseudomonadati</taxon>
        <taxon>Pseudomonadota</taxon>
        <taxon>Betaproteobacteria</taxon>
        <taxon>Rhodocyclales</taxon>
        <taxon>Rhodocyclaceae</taxon>
        <taxon>Propionivibrio</taxon>
    </lineage>
</organism>
<keyword evidence="3" id="KW-1185">Reference proteome</keyword>
<feature type="transmembrane region" description="Helical" evidence="1">
    <location>
        <begin position="28"/>
        <end position="46"/>
    </location>
</feature>